<reference evidence="16 17" key="1">
    <citation type="submission" date="2015-02" db="EMBL/GenBank/DDBJ databases">
        <title>Draft genome sequence of Aspergillus parasiticus SU-1.</title>
        <authorList>
            <person name="Yu J."/>
            <person name="Fedorova N."/>
            <person name="Yin Y."/>
            <person name="Losada L."/>
            <person name="Zafar N."/>
            <person name="Taujale R."/>
            <person name="Ehrlich K.C."/>
            <person name="Bhatnagar D."/>
            <person name="Cleveland T.E."/>
            <person name="Bennett J.W."/>
            <person name="Nierman W.C."/>
        </authorList>
    </citation>
    <scope>NUCLEOTIDE SEQUENCE [LARGE SCALE GENOMIC DNA]</scope>
    <source>
        <strain evidence="17">ATCC 56775 / NRRL 5862 / SRRC 143 / SU-1</strain>
    </source>
</reference>
<dbReference type="GO" id="GO:0006397">
    <property type="term" value="P:mRNA processing"/>
    <property type="evidence" value="ECO:0007669"/>
    <property type="project" value="UniProtKB-KW"/>
</dbReference>
<comment type="caution">
    <text evidence="16">The sequence shown here is derived from an EMBL/GenBank/DDBJ whole genome shotgun (WGS) entry which is preliminary data.</text>
</comment>
<evidence type="ECO:0000256" key="1">
    <source>
        <dbReference type="ARBA" id="ARBA00004123"/>
    </source>
</evidence>
<evidence type="ECO:0000256" key="11">
    <source>
        <dbReference type="ARBA" id="ARBA00023187"/>
    </source>
</evidence>
<evidence type="ECO:0000256" key="12">
    <source>
        <dbReference type="ARBA" id="ARBA00023242"/>
    </source>
</evidence>
<proteinExistence type="inferred from homology"/>
<dbReference type="FunFam" id="3.30.70.330:FF:000594">
    <property type="entry name" value="RNA binding protein Rnp24"/>
    <property type="match status" value="1"/>
</dbReference>
<dbReference type="GO" id="GO:0000184">
    <property type="term" value="P:nuclear-transcribed mRNA catabolic process, nonsense-mediated decay"/>
    <property type="evidence" value="ECO:0007669"/>
    <property type="project" value="UniProtKB-KW"/>
</dbReference>
<dbReference type="Gene3D" id="3.30.70.330">
    <property type="match status" value="2"/>
</dbReference>
<evidence type="ECO:0000256" key="6">
    <source>
        <dbReference type="ARBA" id="ARBA00022664"/>
    </source>
</evidence>
<feature type="compositionally biased region" description="Low complexity" evidence="14">
    <location>
        <begin position="44"/>
        <end position="53"/>
    </location>
</feature>
<evidence type="ECO:0000256" key="7">
    <source>
        <dbReference type="ARBA" id="ARBA00022816"/>
    </source>
</evidence>
<feature type="region of interest" description="Disordered" evidence="14">
    <location>
        <begin position="773"/>
        <end position="816"/>
    </location>
</feature>
<evidence type="ECO:0000256" key="2">
    <source>
        <dbReference type="ARBA" id="ARBA00004496"/>
    </source>
</evidence>
<dbReference type="GO" id="GO:0005730">
    <property type="term" value="C:nucleolus"/>
    <property type="evidence" value="ECO:0007669"/>
    <property type="project" value="TreeGrafter"/>
</dbReference>
<feature type="region of interest" description="Disordered" evidence="14">
    <location>
        <begin position="1"/>
        <end position="67"/>
    </location>
</feature>
<dbReference type="Pfam" id="PF09405">
    <property type="entry name" value="Btz"/>
    <property type="match status" value="1"/>
</dbReference>
<name>A0A0F0IP81_ASPPU</name>
<feature type="region of interest" description="Disordered" evidence="14">
    <location>
        <begin position="574"/>
        <end position="607"/>
    </location>
</feature>
<evidence type="ECO:0000313" key="17">
    <source>
        <dbReference type="Proteomes" id="UP000033540"/>
    </source>
</evidence>
<keyword evidence="11" id="KW-0508">mRNA splicing</keyword>
<feature type="compositionally biased region" description="Polar residues" evidence="14">
    <location>
        <begin position="167"/>
        <end position="179"/>
    </location>
</feature>
<keyword evidence="4" id="KW-0813">Transport</keyword>
<feature type="region of interest" description="Disordered" evidence="14">
    <location>
        <begin position="300"/>
        <end position="347"/>
    </location>
</feature>
<dbReference type="GO" id="GO:0051028">
    <property type="term" value="P:mRNA transport"/>
    <property type="evidence" value="ECO:0007669"/>
    <property type="project" value="UniProtKB-KW"/>
</dbReference>
<dbReference type="InterPro" id="IPR012677">
    <property type="entry name" value="Nucleotide-bd_a/b_plait_sf"/>
</dbReference>
<organism evidence="16 17">
    <name type="scientific">Aspergillus parasiticus (strain ATCC 56775 / NRRL 5862 / SRRC 143 / SU-1)</name>
    <dbReference type="NCBI Taxonomy" id="1403190"/>
    <lineage>
        <taxon>Eukaryota</taxon>
        <taxon>Fungi</taxon>
        <taxon>Dikarya</taxon>
        <taxon>Ascomycota</taxon>
        <taxon>Pezizomycotina</taxon>
        <taxon>Eurotiomycetes</taxon>
        <taxon>Eurotiomycetidae</taxon>
        <taxon>Eurotiales</taxon>
        <taxon>Aspergillaceae</taxon>
        <taxon>Aspergillus</taxon>
        <taxon>Aspergillus subgen. Circumdati</taxon>
    </lineage>
</organism>
<feature type="domain" description="RRM" evidence="15">
    <location>
        <begin position="182"/>
        <end position="291"/>
    </location>
</feature>
<feature type="domain" description="RRM" evidence="15">
    <location>
        <begin position="72"/>
        <end position="157"/>
    </location>
</feature>
<keyword evidence="8" id="KW-0810">Translation regulation</keyword>
<feature type="compositionally biased region" description="Low complexity" evidence="14">
    <location>
        <begin position="707"/>
        <end position="726"/>
    </location>
</feature>
<dbReference type="Proteomes" id="UP000033540">
    <property type="component" value="Unassembled WGS sequence"/>
</dbReference>
<dbReference type="OrthoDB" id="5413466at2759"/>
<dbReference type="PANTHER" id="PTHR23236">
    <property type="entry name" value="EUKARYOTIC TRANSLATION INITIATION FACTOR 4B/4H"/>
    <property type="match status" value="1"/>
</dbReference>
<evidence type="ECO:0000256" key="9">
    <source>
        <dbReference type="ARBA" id="ARBA00022884"/>
    </source>
</evidence>
<dbReference type="STRING" id="1403190.A0A0F0IP81"/>
<dbReference type="PANTHER" id="PTHR23236:SF95">
    <property type="entry name" value="NUCLEOLAR PROTEIN 13"/>
    <property type="match status" value="1"/>
</dbReference>
<dbReference type="GO" id="GO:0008380">
    <property type="term" value="P:RNA splicing"/>
    <property type="evidence" value="ECO:0007669"/>
    <property type="project" value="UniProtKB-KW"/>
</dbReference>
<dbReference type="GO" id="GO:0035145">
    <property type="term" value="C:exon-exon junction complex"/>
    <property type="evidence" value="ECO:0007669"/>
    <property type="project" value="InterPro"/>
</dbReference>
<dbReference type="GO" id="GO:0006417">
    <property type="term" value="P:regulation of translation"/>
    <property type="evidence" value="ECO:0007669"/>
    <property type="project" value="UniProtKB-KW"/>
</dbReference>
<dbReference type="AlphaFoldDB" id="A0A0F0IP81"/>
<feature type="region of interest" description="Disordered" evidence="14">
    <location>
        <begin position="514"/>
        <end position="553"/>
    </location>
</feature>
<protein>
    <submittedName>
        <fullName evidence="16">CASC3/Barentsz eIF4AIII binding</fullName>
    </submittedName>
</protein>
<dbReference type="InterPro" id="IPR000504">
    <property type="entry name" value="RRM_dom"/>
</dbReference>
<evidence type="ECO:0000256" key="5">
    <source>
        <dbReference type="ARBA" id="ARBA00022490"/>
    </source>
</evidence>
<evidence type="ECO:0000313" key="16">
    <source>
        <dbReference type="EMBL" id="KJK67698.1"/>
    </source>
</evidence>
<dbReference type="GO" id="GO:0005737">
    <property type="term" value="C:cytoplasm"/>
    <property type="evidence" value="ECO:0007669"/>
    <property type="project" value="UniProtKB-SubCell"/>
</dbReference>
<evidence type="ECO:0000259" key="15">
    <source>
        <dbReference type="PROSITE" id="PS50102"/>
    </source>
</evidence>
<evidence type="ECO:0000256" key="8">
    <source>
        <dbReference type="ARBA" id="ARBA00022845"/>
    </source>
</evidence>
<dbReference type="PROSITE" id="PS50102">
    <property type="entry name" value="RRM"/>
    <property type="match status" value="2"/>
</dbReference>
<keyword evidence="6" id="KW-0507">mRNA processing</keyword>
<feature type="region of interest" description="Disordered" evidence="14">
    <location>
        <begin position="404"/>
        <end position="446"/>
    </location>
</feature>
<keyword evidence="12" id="KW-0539">Nucleus</keyword>
<feature type="compositionally biased region" description="Basic and acidic residues" evidence="14">
    <location>
        <begin position="404"/>
        <end position="413"/>
    </location>
</feature>
<keyword evidence="9 13" id="KW-0694">RNA-binding</keyword>
<evidence type="ECO:0000256" key="10">
    <source>
        <dbReference type="ARBA" id="ARBA00023161"/>
    </source>
</evidence>
<comment type="subcellular location">
    <subcellularLocation>
        <location evidence="2">Cytoplasm</location>
    </subcellularLocation>
    <subcellularLocation>
        <location evidence="1">Nucleus</location>
    </subcellularLocation>
</comment>
<evidence type="ECO:0000256" key="13">
    <source>
        <dbReference type="PROSITE-ProRule" id="PRU00176"/>
    </source>
</evidence>
<feature type="region of interest" description="Disordered" evidence="14">
    <location>
        <begin position="158"/>
        <end position="181"/>
    </location>
</feature>
<dbReference type="InterPro" id="IPR035979">
    <property type="entry name" value="RBD_domain_sf"/>
</dbReference>
<evidence type="ECO:0000256" key="3">
    <source>
        <dbReference type="ARBA" id="ARBA00009548"/>
    </source>
</evidence>
<dbReference type="Pfam" id="PF00076">
    <property type="entry name" value="RRM_1"/>
    <property type="match status" value="2"/>
</dbReference>
<feature type="compositionally biased region" description="Basic and acidic residues" evidence="14">
    <location>
        <begin position="301"/>
        <end position="318"/>
    </location>
</feature>
<gene>
    <name evidence="16" type="ORF">P875_00109078</name>
</gene>
<evidence type="ECO:0000256" key="4">
    <source>
        <dbReference type="ARBA" id="ARBA00022448"/>
    </source>
</evidence>
<feature type="compositionally biased region" description="Basic residues" evidence="14">
    <location>
        <begin position="579"/>
        <end position="591"/>
    </location>
</feature>
<dbReference type="EMBL" id="JZEE01000163">
    <property type="protein sequence ID" value="KJK67698.1"/>
    <property type="molecule type" value="Genomic_DNA"/>
</dbReference>
<feature type="compositionally biased region" description="Polar residues" evidence="14">
    <location>
        <begin position="520"/>
        <end position="529"/>
    </location>
</feature>
<dbReference type="SMART" id="SM00360">
    <property type="entry name" value="RRM"/>
    <property type="match status" value="2"/>
</dbReference>
<dbReference type="SUPFAM" id="SSF54928">
    <property type="entry name" value="RNA-binding domain, RBD"/>
    <property type="match status" value="1"/>
</dbReference>
<feature type="compositionally biased region" description="Low complexity" evidence="14">
    <location>
        <begin position="779"/>
        <end position="790"/>
    </location>
</feature>
<feature type="region of interest" description="Disordered" evidence="14">
    <location>
        <begin position="694"/>
        <end position="733"/>
    </location>
</feature>
<dbReference type="GO" id="GO:0003729">
    <property type="term" value="F:mRNA binding"/>
    <property type="evidence" value="ECO:0007669"/>
    <property type="project" value="InterPro"/>
</dbReference>
<dbReference type="InterPro" id="IPR018545">
    <property type="entry name" value="Btz_dom"/>
</dbReference>
<keyword evidence="10" id="KW-0866">Nonsense-mediated mRNA decay</keyword>
<dbReference type="SMART" id="SM01044">
    <property type="entry name" value="Btz"/>
    <property type="match status" value="1"/>
</dbReference>
<sequence length="956" mass="104991">MSAIGEANHKKRKLPEVSEIEIDVSAPEPASKKALRKAKKKAAEAPSETTTSEQQTEVAADHEENSKKRSDYGIWIGNLAFSITKDDLRKFFTSNCSFTDNTITRIHLPKSSEKNGKAQNKGFAYVDFSNQKATTEALGLSEQLLSGRRVLIKDAKSFAGRPEKSQQENQKTGAASGNPPSKRIFVGNLGFDATKEIIEEHFGKCGPVAHVQVATFQDSGKCKGYAWVTFEDLTAAEAAVKGFVMVNEDEEDEEVHGSDSENYKQPKKLKQRRVWVNQILGRRMRMEFAEDATTRYKKRFGKDGEGKKTQTTDVRGTEPFDDQDTTGRQPQRSRSAKTMQGRTDYSRYDQETVQKLSGAIVESQGKKTTKHPLTTAVSDTEAMMNGLRILDESSEVMEVHFDDLKGEPSHQTERTPSAPPTEPKRDTFLDRKRREQERHTREKDESPVFVPTRGSFFLHDKRSTETVTNGHKPFNKSKSRPYGLIVDGNVRRTSVKPVASEGLWTHDLHDTVAGDEPSVSKPSTTSALTSIIPPKPVPTAPRSSPPNRSFSSTTLIGNVPVVVSLPGMEHPVPYPSVSKKQHTRLPQHRPPLRRDKPVRISLPGQPPRYILPATERSFIFIPRALRPNQQTFRGRGRGGFYGGRRPSLYANSTYTSSITVSRRSSFGKAPSQEGYHSPAGSVLSRHTMVTTENGKPVVRLPPPGRPPGSVGAIPQTTAGPAAAPTTVPQPLPHPQPPNPIFRESRPAPIPMHQPRPQKAVSLADIETPARFPFNPPQPQQEQPFHHQVPVSANGSGYGPDASGHPPPSAHRSLTPTSHVHDRTFHAPSHMPAYQQAFWPTSYPPGAIYYPGSGTEFPPYNSAVGPGPSVPPLPPGQQPPYMVPVSHGSTEQQSLSGTVAHEAGGTVYFYDTTQMPPSSSYAMPAAPGIGAVMDMGAPAVPFYYYPYPQGSVYYPAQ</sequence>
<accession>A0A0F0IP81</accession>
<feature type="compositionally biased region" description="Basic and acidic residues" evidence="14">
    <location>
        <begin position="422"/>
        <end position="446"/>
    </location>
</feature>
<keyword evidence="7" id="KW-0509">mRNA transport</keyword>
<feature type="compositionally biased region" description="Polar residues" evidence="14">
    <location>
        <begin position="326"/>
        <end position="343"/>
    </location>
</feature>
<keyword evidence="5" id="KW-0963">Cytoplasm</keyword>
<comment type="similarity">
    <text evidence="3">Belongs to the CASC3 family.</text>
</comment>
<evidence type="ECO:0000256" key="14">
    <source>
        <dbReference type="SAM" id="MobiDB-lite"/>
    </source>
</evidence>
<feature type="compositionally biased region" description="Low complexity" evidence="14">
    <location>
        <begin position="541"/>
        <end position="552"/>
    </location>
</feature>